<evidence type="ECO:0000256" key="2">
    <source>
        <dbReference type="ARBA" id="ARBA00022643"/>
    </source>
</evidence>
<dbReference type="RefSeq" id="WP_179238474.1">
    <property type="nucleotide sequence ID" value="NZ_JACBNQ010000013.1"/>
</dbReference>
<dbReference type="Gene3D" id="3.40.50.360">
    <property type="match status" value="1"/>
</dbReference>
<sequence>MIKVLGFCASPRMGNSLYLLNKAMDEIKIHAGNLGEEVSVEICSVRGKKLSGCVMCQGCMKDGICIIKDDFKEMQDMWLNADVIIYSVPVYHMGMPAQMKAFIDRLGNSMFGRYKEIFPNMTTAPKPLKVVGCIAQGVHAFSGQEHTITQVINHAMICGCVPVAGDLWESYIGAGGWTSNDENRNALEEQYEDGTEDSRIVVTSSQSLARRALDIAILLKNGGINSRKVIDDPVYIAFRDNLQ</sequence>
<evidence type="ECO:0000256" key="1">
    <source>
        <dbReference type="ARBA" id="ARBA00022630"/>
    </source>
</evidence>
<dbReference type="InterPro" id="IPR005025">
    <property type="entry name" value="FMN_Rdtase-like_dom"/>
</dbReference>
<keyword evidence="2" id="KW-0288">FMN</keyword>
<dbReference type="AlphaFoldDB" id="A0A974GWR0"/>
<dbReference type="PANTHER" id="PTHR43278">
    <property type="entry name" value="NAD(P)H-DEPENDENT FMN-CONTAINING OXIDOREDUCTASE YWQN-RELATED"/>
    <property type="match status" value="1"/>
</dbReference>
<dbReference type="InterPro" id="IPR051796">
    <property type="entry name" value="ISF_SsuE-like"/>
</dbReference>
<accession>A0A974GWR0</accession>
<evidence type="ECO:0000259" key="3">
    <source>
        <dbReference type="Pfam" id="PF03358"/>
    </source>
</evidence>
<dbReference type="SUPFAM" id="SSF52218">
    <property type="entry name" value="Flavoproteins"/>
    <property type="match status" value="1"/>
</dbReference>
<name>A0A974GWR0_SEDHY</name>
<dbReference type="EMBL" id="JACBNQ010000013">
    <property type="protein sequence ID" value="NYB74767.1"/>
    <property type="molecule type" value="Genomic_DNA"/>
</dbReference>
<dbReference type="GO" id="GO:0016491">
    <property type="term" value="F:oxidoreductase activity"/>
    <property type="evidence" value="ECO:0007669"/>
    <property type="project" value="InterPro"/>
</dbReference>
<evidence type="ECO:0000313" key="5">
    <source>
        <dbReference type="Proteomes" id="UP000611629"/>
    </source>
</evidence>
<dbReference type="PANTHER" id="PTHR43278:SF4">
    <property type="entry name" value="NAD(P)H-DEPENDENT FMN-CONTAINING OXIDOREDUCTASE YWQN-RELATED"/>
    <property type="match status" value="1"/>
</dbReference>
<dbReference type="InterPro" id="IPR029039">
    <property type="entry name" value="Flavoprotein-like_sf"/>
</dbReference>
<protein>
    <submittedName>
        <fullName evidence="4">Flavodoxin family protein</fullName>
    </submittedName>
</protein>
<evidence type="ECO:0000313" key="4">
    <source>
        <dbReference type="EMBL" id="NYB74767.1"/>
    </source>
</evidence>
<keyword evidence="5" id="KW-1185">Reference proteome</keyword>
<dbReference type="Pfam" id="PF03358">
    <property type="entry name" value="FMN_red"/>
    <property type="match status" value="1"/>
</dbReference>
<dbReference type="Proteomes" id="UP000611629">
    <property type="component" value="Unassembled WGS sequence"/>
</dbReference>
<proteinExistence type="predicted"/>
<comment type="caution">
    <text evidence="4">The sequence shown here is derived from an EMBL/GenBank/DDBJ whole genome shotgun (WGS) entry which is preliminary data.</text>
</comment>
<feature type="domain" description="NADPH-dependent FMN reductase-like" evidence="3">
    <location>
        <begin position="2"/>
        <end position="152"/>
    </location>
</feature>
<reference evidence="4" key="1">
    <citation type="submission" date="2020-07" db="EMBL/GenBank/DDBJ databases">
        <title>Genomic analysis of a strain of Sedimentibacter Hydroxybenzoicus DSM7310.</title>
        <authorList>
            <person name="Ma S."/>
        </authorList>
    </citation>
    <scope>NUCLEOTIDE SEQUENCE</scope>
    <source>
        <strain evidence="4">DSM 7310</strain>
    </source>
</reference>
<organism evidence="4 5">
    <name type="scientific">Sedimentibacter hydroxybenzoicus DSM 7310</name>
    <dbReference type="NCBI Taxonomy" id="1123245"/>
    <lineage>
        <taxon>Bacteria</taxon>
        <taxon>Bacillati</taxon>
        <taxon>Bacillota</taxon>
        <taxon>Tissierellia</taxon>
        <taxon>Sedimentibacter</taxon>
    </lineage>
</organism>
<gene>
    <name evidence="4" type="ORF">HZF24_11530</name>
</gene>
<keyword evidence="1" id="KW-0285">Flavoprotein</keyword>